<proteinExistence type="predicted"/>
<keyword evidence="2" id="KW-1185">Reference proteome</keyword>
<reference evidence="1 2" key="1">
    <citation type="submission" date="2018-02" db="EMBL/GenBank/DDBJ databases">
        <title>The genomes of Aspergillus section Nigri reveals drivers in fungal speciation.</title>
        <authorList>
            <consortium name="DOE Joint Genome Institute"/>
            <person name="Vesth T.C."/>
            <person name="Nybo J."/>
            <person name="Theobald S."/>
            <person name="Brandl J."/>
            <person name="Frisvad J.C."/>
            <person name="Nielsen K.F."/>
            <person name="Lyhne E.K."/>
            <person name="Kogle M.E."/>
            <person name="Kuo A."/>
            <person name="Riley R."/>
            <person name="Clum A."/>
            <person name="Nolan M."/>
            <person name="Lipzen A."/>
            <person name="Salamov A."/>
            <person name="Henrissat B."/>
            <person name="Wiebenga A."/>
            <person name="De vries R.P."/>
            <person name="Grigoriev I.V."/>
            <person name="Mortensen U.H."/>
            <person name="Andersen M.R."/>
            <person name="Baker S.E."/>
        </authorList>
    </citation>
    <scope>NUCLEOTIDE SEQUENCE [LARGE SCALE GENOMIC DNA]</scope>
    <source>
        <strain evidence="1 2">CBS 707.79</strain>
    </source>
</reference>
<name>A0A319DEJ8_9EURO</name>
<dbReference type="AlphaFoldDB" id="A0A319DEJ8"/>
<evidence type="ECO:0000313" key="2">
    <source>
        <dbReference type="Proteomes" id="UP000247810"/>
    </source>
</evidence>
<gene>
    <name evidence="1" type="ORF">BO71DRAFT_408391</name>
</gene>
<dbReference type="EMBL" id="KZ825850">
    <property type="protein sequence ID" value="PYH95604.1"/>
    <property type="molecule type" value="Genomic_DNA"/>
</dbReference>
<protein>
    <submittedName>
        <fullName evidence="1">Uncharacterized protein</fullName>
    </submittedName>
</protein>
<accession>A0A319DEJ8</accession>
<sequence>MKIPFSGNRRKNADGKGLTTCGFFKDILGVHDVNTEDKVAQITEIKAIGVQDNTAFRLYCELDSRQPSMLPADTSYIHDMFNDHALTYSESEDGSVNWYKPSEYL</sequence>
<organism evidence="1 2">
    <name type="scientific">Aspergillus ellipticus CBS 707.79</name>
    <dbReference type="NCBI Taxonomy" id="1448320"/>
    <lineage>
        <taxon>Eukaryota</taxon>
        <taxon>Fungi</taxon>
        <taxon>Dikarya</taxon>
        <taxon>Ascomycota</taxon>
        <taxon>Pezizomycotina</taxon>
        <taxon>Eurotiomycetes</taxon>
        <taxon>Eurotiomycetidae</taxon>
        <taxon>Eurotiales</taxon>
        <taxon>Aspergillaceae</taxon>
        <taxon>Aspergillus</taxon>
        <taxon>Aspergillus subgen. Circumdati</taxon>
    </lineage>
</organism>
<evidence type="ECO:0000313" key="1">
    <source>
        <dbReference type="EMBL" id="PYH95604.1"/>
    </source>
</evidence>
<dbReference type="VEuPathDB" id="FungiDB:BO71DRAFT_408391"/>
<dbReference type="Proteomes" id="UP000247810">
    <property type="component" value="Unassembled WGS sequence"/>
</dbReference>